<dbReference type="OrthoDB" id="4926044at2759"/>
<evidence type="ECO:0000256" key="2">
    <source>
        <dbReference type="SAM" id="SignalP"/>
    </source>
</evidence>
<feature type="region of interest" description="Disordered" evidence="1">
    <location>
        <begin position="185"/>
        <end position="205"/>
    </location>
</feature>
<reference evidence="3" key="1">
    <citation type="submission" date="2021-11" db="EMBL/GenBank/DDBJ databases">
        <title>Purpureocillium_takamizusanense_genome.</title>
        <authorList>
            <person name="Nguyen N.-H."/>
        </authorList>
    </citation>
    <scope>NUCLEOTIDE SEQUENCE</scope>
    <source>
        <strain evidence="3">PT3</strain>
    </source>
</reference>
<keyword evidence="4" id="KW-1185">Reference proteome</keyword>
<sequence>MRSVIALAYTLLAAVLVAAVPFSGPDTLGLVVRDCECPDDSGEDGSCTCADPASPPQRLQIDTAKLDCKACMDSGKPCACAPPDARLFHCLCTGGRADGLAEPCACGVAGRGLLNDLLHEPADKMAGAENANDDGTKPKPLLCGGDFKLGKTSSCAGNHSSSSFDRKRNASSRWGLIGKLLSSVGGVSDSSKADGDKTPPATDTNCGKSLRLWEASTCVGSQDQARFQCMCQENGVNGKTRPCPCNGPDGNHLTFLGNRV</sequence>
<organism evidence="3 4">
    <name type="scientific">Purpureocillium takamizusanense</name>
    <dbReference type="NCBI Taxonomy" id="2060973"/>
    <lineage>
        <taxon>Eukaryota</taxon>
        <taxon>Fungi</taxon>
        <taxon>Dikarya</taxon>
        <taxon>Ascomycota</taxon>
        <taxon>Pezizomycotina</taxon>
        <taxon>Sordariomycetes</taxon>
        <taxon>Hypocreomycetidae</taxon>
        <taxon>Hypocreales</taxon>
        <taxon>Ophiocordycipitaceae</taxon>
        <taxon>Purpureocillium</taxon>
    </lineage>
</organism>
<accession>A0A9Q8QU89</accession>
<keyword evidence="2" id="KW-0732">Signal</keyword>
<proteinExistence type="predicted"/>
<name>A0A9Q8QU89_9HYPO</name>
<evidence type="ECO:0000313" key="3">
    <source>
        <dbReference type="EMBL" id="UNI24961.1"/>
    </source>
</evidence>
<dbReference type="RefSeq" id="XP_047848442.1">
    <property type="nucleotide sequence ID" value="XM_047992428.1"/>
</dbReference>
<feature type="signal peptide" evidence="2">
    <location>
        <begin position="1"/>
        <end position="19"/>
    </location>
</feature>
<dbReference type="Proteomes" id="UP000829364">
    <property type="component" value="Chromosome 13"/>
</dbReference>
<evidence type="ECO:0000313" key="4">
    <source>
        <dbReference type="Proteomes" id="UP000829364"/>
    </source>
</evidence>
<evidence type="ECO:0000256" key="1">
    <source>
        <dbReference type="SAM" id="MobiDB-lite"/>
    </source>
</evidence>
<dbReference type="KEGG" id="ptkz:JDV02_010674"/>
<protein>
    <submittedName>
        <fullName evidence="3">Uncharacterized protein</fullName>
    </submittedName>
</protein>
<gene>
    <name evidence="3" type="ORF">JDV02_010674</name>
</gene>
<dbReference type="EMBL" id="CP086366">
    <property type="protein sequence ID" value="UNI24961.1"/>
    <property type="molecule type" value="Genomic_DNA"/>
</dbReference>
<dbReference type="GeneID" id="72072617"/>
<dbReference type="AlphaFoldDB" id="A0A9Q8QU89"/>
<feature type="chain" id="PRO_5040207774" evidence="2">
    <location>
        <begin position="20"/>
        <end position="260"/>
    </location>
</feature>